<name>A0ABM7RFQ2_9BACT</name>
<evidence type="ECO:0000256" key="5">
    <source>
        <dbReference type="ARBA" id="ARBA00022960"/>
    </source>
</evidence>
<evidence type="ECO:0000256" key="10">
    <source>
        <dbReference type="PROSITE-ProRule" id="PRU01373"/>
    </source>
</evidence>
<dbReference type="Gene3D" id="2.40.440.10">
    <property type="entry name" value="L,D-transpeptidase catalytic domain-like"/>
    <property type="match status" value="1"/>
</dbReference>
<keyword evidence="7 9" id="KW-0040">ANK repeat</keyword>
<dbReference type="InterPro" id="IPR038063">
    <property type="entry name" value="Transpep_catalytic_dom"/>
</dbReference>
<dbReference type="Pfam" id="PF03734">
    <property type="entry name" value="YkuD"/>
    <property type="match status" value="1"/>
</dbReference>
<dbReference type="Pfam" id="PF12796">
    <property type="entry name" value="Ank_2"/>
    <property type="match status" value="3"/>
</dbReference>
<evidence type="ECO:0000259" key="11">
    <source>
        <dbReference type="PROSITE" id="PS52029"/>
    </source>
</evidence>
<feature type="active site" description="Nucleophile" evidence="10">
    <location>
        <position position="589"/>
    </location>
</feature>
<feature type="repeat" description="ANK" evidence="9">
    <location>
        <begin position="440"/>
        <end position="472"/>
    </location>
</feature>
<evidence type="ECO:0000313" key="12">
    <source>
        <dbReference type="EMBL" id="BCX47957.1"/>
    </source>
</evidence>
<feature type="domain" description="L,D-TPase catalytic" evidence="11">
    <location>
        <begin position="504"/>
        <end position="613"/>
    </location>
</feature>
<feature type="active site" description="Proton donor/acceptor" evidence="10">
    <location>
        <position position="576"/>
    </location>
</feature>
<feature type="repeat" description="ANK" evidence="9">
    <location>
        <begin position="196"/>
        <end position="228"/>
    </location>
</feature>
<dbReference type="InterPro" id="IPR036770">
    <property type="entry name" value="Ankyrin_rpt-contain_sf"/>
</dbReference>
<evidence type="ECO:0000256" key="9">
    <source>
        <dbReference type="PROSITE-ProRule" id="PRU00023"/>
    </source>
</evidence>
<feature type="repeat" description="ANK" evidence="9">
    <location>
        <begin position="163"/>
        <end position="195"/>
    </location>
</feature>
<evidence type="ECO:0000256" key="3">
    <source>
        <dbReference type="ARBA" id="ARBA00022679"/>
    </source>
</evidence>
<dbReference type="InterPro" id="IPR005490">
    <property type="entry name" value="LD_TPept_cat_dom"/>
</dbReference>
<comment type="similarity">
    <text evidence="2">Belongs to the YkuD family.</text>
</comment>
<evidence type="ECO:0000256" key="7">
    <source>
        <dbReference type="ARBA" id="ARBA00023043"/>
    </source>
</evidence>
<feature type="repeat" description="ANK" evidence="9">
    <location>
        <begin position="130"/>
        <end position="162"/>
    </location>
</feature>
<dbReference type="PANTHER" id="PTHR24198">
    <property type="entry name" value="ANKYRIN REPEAT AND PROTEIN KINASE DOMAIN-CONTAINING PROTEIN"/>
    <property type="match status" value="1"/>
</dbReference>
<organism evidence="12 13">
    <name type="scientific">Haloferula helveola</name>
    <dbReference type="NCBI Taxonomy" id="490095"/>
    <lineage>
        <taxon>Bacteria</taxon>
        <taxon>Pseudomonadati</taxon>
        <taxon>Verrucomicrobiota</taxon>
        <taxon>Verrucomicrobiia</taxon>
        <taxon>Verrucomicrobiales</taxon>
        <taxon>Verrucomicrobiaceae</taxon>
        <taxon>Haloferula</taxon>
    </lineage>
</organism>
<dbReference type="PROSITE" id="PS50088">
    <property type="entry name" value="ANK_REPEAT"/>
    <property type="match status" value="7"/>
</dbReference>
<keyword evidence="13" id="KW-1185">Reference proteome</keyword>
<feature type="repeat" description="ANK" evidence="9">
    <location>
        <begin position="97"/>
        <end position="129"/>
    </location>
</feature>
<protein>
    <submittedName>
        <fullName evidence="12">Ankyrin repeat-containing protein</fullName>
    </submittedName>
</protein>
<accession>A0ABM7RFQ2</accession>
<dbReference type="InterPro" id="IPR002110">
    <property type="entry name" value="Ankyrin_rpt"/>
</dbReference>
<evidence type="ECO:0000256" key="2">
    <source>
        <dbReference type="ARBA" id="ARBA00005992"/>
    </source>
</evidence>
<dbReference type="PROSITE" id="PS52029">
    <property type="entry name" value="LD_TPASE"/>
    <property type="match status" value="1"/>
</dbReference>
<keyword evidence="6 10" id="KW-0573">Peptidoglycan synthesis</keyword>
<dbReference type="PRINTS" id="PR01415">
    <property type="entry name" value="ANKYRIN"/>
</dbReference>
<keyword evidence="3" id="KW-0808">Transferase</keyword>
<dbReference type="CDD" id="cd16913">
    <property type="entry name" value="YkuD_like"/>
    <property type="match status" value="1"/>
</dbReference>
<gene>
    <name evidence="12" type="ORF">HAHE_18650</name>
</gene>
<comment type="pathway">
    <text evidence="1 10">Cell wall biogenesis; peptidoglycan biosynthesis.</text>
</comment>
<dbReference type="PANTHER" id="PTHR24198:SF165">
    <property type="entry name" value="ANKYRIN REPEAT-CONTAINING PROTEIN-RELATED"/>
    <property type="match status" value="1"/>
</dbReference>
<evidence type="ECO:0000256" key="8">
    <source>
        <dbReference type="ARBA" id="ARBA00023316"/>
    </source>
</evidence>
<evidence type="ECO:0000256" key="6">
    <source>
        <dbReference type="ARBA" id="ARBA00022984"/>
    </source>
</evidence>
<sequence>MLAIGIALLSASCDSPGKRAMKELSARKIEASGPALLRAVEENDVSNLQLLLAAGVFTDQRDEQGRSPLHRAIEAGQMDAAWLLIDGGADVHAETPDGVTPLTLAVVSEQQALVDRLLDAGAKPDGLTPDGSMLIPWAIRNGRIDLVRSLMKGGADPHQKDVDGNPLLHVAMEAGRKQLAAELVSLGADCGATNAAGESALVIAIRKGWRDQVGPLVRRGADPNLPDAEGLTPLERAIREEDFSFAAELGRLGAVPAGGSLEVALADAYDRRDADRARWLLRFGARPSPDGGRCLVRQAVEDDEIGFLHLFLGYTGVPDGLLYENCRSGRTHIVSLLLAHGANPNPCRAPFLETPFTAAVSRCGDGLAMRLLAAGANPNLRGASGARPLHVAIARGRPASVRMLLGAGVNVNSPLETPADPRFLKMVRGATMRFLLKKDQRVTPLMLAVDSGSVETARLLLERGADINVWTRRHRIWPINIAGRNSDVPMMRLLLGKDPHVEQREVIIDLSDQRLQVFGTSGEEIFNTKVSTGRKGYETRTGEFAITNRYRHWTSTIYNAGMPYFQRLSCSDFGFHQGYVPSYPASHGCIRVPAGNASKLFTLLELGDRVRIVP</sequence>
<proteinExistence type="inferred from homology"/>
<dbReference type="SUPFAM" id="SSF141523">
    <property type="entry name" value="L,D-transpeptidase catalytic domain-like"/>
    <property type="match status" value="1"/>
</dbReference>
<dbReference type="Gene3D" id="1.25.40.20">
    <property type="entry name" value="Ankyrin repeat-containing domain"/>
    <property type="match status" value="2"/>
</dbReference>
<feature type="repeat" description="ANK" evidence="9">
    <location>
        <begin position="64"/>
        <end position="96"/>
    </location>
</feature>
<dbReference type="Pfam" id="PF00023">
    <property type="entry name" value="Ank"/>
    <property type="match status" value="1"/>
</dbReference>
<keyword evidence="4" id="KW-0677">Repeat</keyword>
<dbReference type="PROSITE" id="PS50297">
    <property type="entry name" value="ANK_REP_REGION"/>
    <property type="match status" value="4"/>
</dbReference>
<evidence type="ECO:0000313" key="13">
    <source>
        <dbReference type="Proteomes" id="UP001374893"/>
    </source>
</evidence>
<feature type="repeat" description="ANK" evidence="9">
    <location>
        <begin position="384"/>
        <end position="416"/>
    </location>
</feature>
<dbReference type="SMART" id="SM00248">
    <property type="entry name" value="ANK"/>
    <property type="match status" value="11"/>
</dbReference>
<keyword evidence="8 10" id="KW-0961">Cell wall biogenesis/degradation</keyword>
<keyword evidence="5 10" id="KW-0133">Cell shape</keyword>
<dbReference type="SUPFAM" id="SSF48403">
    <property type="entry name" value="Ankyrin repeat"/>
    <property type="match status" value="2"/>
</dbReference>
<dbReference type="Proteomes" id="UP001374893">
    <property type="component" value="Chromosome"/>
</dbReference>
<evidence type="ECO:0000256" key="1">
    <source>
        <dbReference type="ARBA" id="ARBA00004752"/>
    </source>
</evidence>
<evidence type="ECO:0000256" key="4">
    <source>
        <dbReference type="ARBA" id="ARBA00022737"/>
    </source>
</evidence>
<reference evidence="12 13" key="1">
    <citation type="submission" date="2021-06" db="EMBL/GenBank/DDBJ databases">
        <title>Complete genome of Haloferula helveola possessing various polysaccharide degrading enzymes.</title>
        <authorList>
            <person name="Takami H."/>
            <person name="Huang C."/>
            <person name="Hamasaki K."/>
        </authorList>
    </citation>
    <scope>NUCLEOTIDE SEQUENCE [LARGE SCALE GENOMIC DNA]</scope>
    <source>
        <strain evidence="12 13">CN-1</strain>
    </source>
</reference>
<dbReference type="EMBL" id="AP024702">
    <property type="protein sequence ID" value="BCX47957.1"/>
    <property type="molecule type" value="Genomic_DNA"/>
</dbReference>